<comment type="caution">
    <text evidence="2">The sequence shown here is derived from an EMBL/GenBank/DDBJ whole genome shotgun (WGS) entry which is preliminary data.</text>
</comment>
<sequence length="142" mass="15957">MKCEMSSAFCQWLEINNFHLKVESTLERGLQTNHNLSLKEFYVLYFLSQESDQKLKLQDLEDKVGLSQSAVSRLVSKFEAKGCGALERNVCEQDRRIIYTSLTKTGAAKLAAAAATVEQVLTESFAAMPIQSLFKLSDNQNK</sequence>
<protein>
    <submittedName>
        <fullName evidence="2">DNA-binding MarR family transcriptional regulator</fullName>
    </submittedName>
</protein>
<keyword evidence="3" id="KW-1185">Reference proteome</keyword>
<accession>A0A2T5IQV2</accession>
<organism evidence="2 3">
    <name type="scientific">Trichococcus patagoniensis</name>
    <dbReference type="NCBI Taxonomy" id="382641"/>
    <lineage>
        <taxon>Bacteria</taxon>
        <taxon>Bacillati</taxon>
        <taxon>Bacillota</taxon>
        <taxon>Bacilli</taxon>
        <taxon>Lactobacillales</taxon>
        <taxon>Carnobacteriaceae</taxon>
        <taxon>Trichococcus</taxon>
    </lineage>
</organism>
<dbReference type="GO" id="GO:0003700">
    <property type="term" value="F:DNA-binding transcription factor activity"/>
    <property type="evidence" value="ECO:0007669"/>
    <property type="project" value="InterPro"/>
</dbReference>
<dbReference type="GO" id="GO:0003677">
    <property type="term" value="F:DNA binding"/>
    <property type="evidence" value="ECO:0007669"/>
    <property type="project" value="UniProtKB-KW"/>
</dbReference>
<dbReference type="Proteomes" id="UP000244161">
    <property type="component" value="Unassembled WGS sequence"/>
</dbReference>
<keyword evidence="2" id="KW-0238">DNA-binding</keyword>
<dbReference type="InterPro" id="IPR036390">
    <property type="entry name" value="WH_DNA-bd_sf"/>
</dbReference>
<dbReference type="EMBL" id="QAOM01000001">
    <property type="protein sequence ID" value="PTQ86203.1"/>
    <property type="molecule type" value="Genomic_DNA"/>
</dbReference>
<dbReference type="InterPro" id="IPR000835">
    <property type="entry name" value="HTH_MarR-typ"/>
</dbReference>
<dbReference type="InterPro" id="IPR039422">
    <property type="entry name" value="MarR/SlyA-like"/>
</dbReference>
<evidence type="ECO:0000313" key="2">
    <source>
        <dbReference type="EMBL" id="PTQ86203.1"/>
    </source>
</evidence>
<dbReference type="SMART" id="SM00347">
    <property type="entry name" value="HTH_MARR"/>
    <property type="match status" value="1"/>
</dbReference>
<feature type="domain" description="HTH marR-type" evidence="1">
    <location>
        <begin position="1"/>
        <end position="142"/>
    </location>
</feature>
<dbReference type="AlphaFoldDB" id="A0A2T5IQV2"/>
<gene>
    <name evidence="2" type="ORF">C8U37_10137</name>
</gene>
<dbReference type="PANTHER" id="PTHR33164:SF94">
    <property type="entry name" value="TRANSCRIPTIONAL REGULATORY PROTEIN-RELATED"/>
    <property type="match status" value="1"/>
</dbReference>
<dbReference type="PROSITE" id="PS50995">
    <property type="entry name" value="HTH_MARR_2"/>
    <property type="match status" value="1"/>
</dbReference>
<dbReference type="SUPFAM" id="SSF46785">
    <property type="entry name" value="Winged helix' DNA-binding domain"/>
    <property type="match status" value="1"/>
</dbReference>
<dbReference type="PANTHER" id="PTHR33164">
    <property type="entry name" value="TRANSCRIPTIONAL REGULATOR, MARR FAMILY"/>
    <property type="match status" value="1"/>
</dbReference>
<dbReference type="Gene3D" id="1.10.10.10">
    <property type="entry name" value="Winged helix-like DNA-binding domain superfamily/Winged helix DNA-binding domain"/>
    <property type="match status" value="1"/>
</dbReference>
<dbReference type="GO" id="GO:0006950">
    <property type="term" value="P:response to stress"/>
    <property type="evidence" value="ECO:0007669"/>
    <property type="project" value="TreeGrafter"/>
</dbReference>
<reference evidence="2 3" key="1">
    <citation type="submission" date="2018-04" db="EMBL/GenBank/DDBJ databases">
        <title>Genomic Encyclopedia of Archaeal and Bacterial Type Strains, Phase II (KMG-II): from individual species to whole genera.</title>
        <authorList>
            <person name="Goeker M."/>
        </authorList>
    </citation>
    <scope>NUCLEOTIDE SEQUENCE [LARGE SCALE GENOMIC DNA]</scope>
    <source>
        <strain evidence="2 3">DSM 18806</strain>
    </source>
</reference>
<dbReference type="Pfam" id="PF12802">
    <property type="entry name" value="MarR_2"/>
    <property type="match status" value="1"/>
</dbReference>
<dbReference type="RefSeq" id="WP_211306088.1">
    <property type="nucleotide sequence ID" value="NZ_QAOM01000001.1"/>
</dbReference>
<evidence type="ECO:0000259" key="1">
    <source>
        <dbReference type="PROSITE" id="PS50995"/>
    </source>
</evidence>
<proteinExistence type="predicted"/>
<name>A0A2T5IQV2_9LACT</name>
<evidence type="ECO:0000313" key="3">
    <source>
        <dbReference type="Proteomes" id="UP000244161"/>
    </source>
</evidence>
<dbReference type="InterPro" id="IPR036388">
    <property type="entry name" value="WH-like_DNA-bd_sf"/>
</dbReference>